<dbReference type="Gene3D" id="3.40.50.2300">
    <property type="match status" value="1"/>
</dbReference>
<dbReference type="Proteomes" id="UP000315226">
    <property type="component" value="Unassembled WGS sequence"/>
</dbReference>
<keyword evidence="4" id="KW-1185">Reference proteome</keyword>
<proteinExistence type="predicted"/>
<dbReference type="AlphaFoldDB" id="A0A4Y3RWZ0"/>
<feature type="modified residue" description="4-aspartylphosphate" evidence="1">
    <location>
        <position position="2"/>
    </location>
</feature>
<keyword evidence="1" id="KW-0597">Phosphoprotein</keyword>
<sequence length="49" mass="5343">MDVRMPVMDGIEATRQICGSAETAGTRVLILTTFDLDEYVKKGALGRRG</sequence>
<evidence type="ECO:0000313" key="4">
    <source>
        <dbReference type="Proteomes" id="UP000315226"/>
    </source>
</evidence>
<name>A0A4Y3RWZ0_9ACTN</name>
<organism evidence="3 4">
    <name type="scientific">Streptomyces gardneri</name>
    <dbReference type="NCBI Taxonomy" id="66892"/>
    <lineage>
        <taxon>Bacteria</taxon>
        <taxon>Bacillati</taxon>
        <taxon>Actinomycetota</taxon>
        <taxon>Actinomycetes</taxon>
        <taxon>Kitasatosporales</taxon>
        <taxon>Streptomycetaceae</taxon>
        <taxon>Streptomyces</taxon>
    </lineage>
</organism>
<dbReference type="InterPro" id="IPR011006">
    <property type="entry name" value="CheY-like_superfamily"/>
</dbReference>
<dbReference type="GO" id="GO:0000160">
    <property type="term" value="P:phosphorelay signal transduction system"/>
    <property type="evidence" value="ECO:0007669"/>
    <property type="project" value="InterPro"/>
</dbReference>
<dbReference type="PROSITE" id="PS50110">
    <property type="entry name" value="RESPONSE_REGULATORY"/>
    <property type="match status" value="1"/>
</dbReference>
<comment type="caution">
    <text evidence="3">The sequence shown here is derived from an EMBL/GenBank/DDBJ whole genome shotgun (WGS) entry which is preliminary data.</text>
</comment>
<protein>
    <recommendedName>
        <fullName evidence="2">Response regulatory domain-containing protein</fullName>
    </recommendedName>
</protein>
<evidence type="ECO:0000259" key="2">
    <source>
        <dbReference type="PROSITE" id="PS50110"/>
    </source>
</evidence>
<feature type="domain" description="Response regulatory" evidence="2">
    <location>
        <begin position="1"/>
        <end position="49"/>
    </location>
</feature>
<evidence type="ECO:0000256" key="1">
    <source>
        <dbReference type="PROSITE-ProRule" id="PRU00169"/>
    </source>
</evidence>
<dbReference type="InterPro" id="IPR001789">
    <property type="entry name" value="Sig_transdc_resp-reg_receiver"/>
</dbReference>
<gene>
    <name evidence="3" type="ORF">SGA01_74490</name>
</gene>
<reference evidence="3 4" key="1">
    <citation type="submission" date="2019-06" db="EMBL/GenBank/DDBJ databases">
        <title>Whole genome shotgun sequence of Streptomyces gardneri NBRC 12865.</title>
        <authorList>
            <person name="Hosoyama A."/>
            <person name="Uohara A."/>
            <person name="Ohji S."/>
            <person name="Ichikawa N."/>
        </authorList>
    </citation>
    <scope>NUCLEOTIDE SEQUENCE [LARGE SCALE GENOMIC DNA]</scope>
    <source>
        <strain evidence="3 4">NBRC 12865</strain>
    </source>
</reference>
<evidence type="ECO:0000313" key="3">
    <source>
        <dbReference type="EMBL" id="GEB61844.1"/>
    </source>
</evidence>
<dbReference type="SUPFAM" id="SSF52172">
    <property type="entry name" value="CheY-like"/>
    <property type="match status" value="1"/>
</dbReference>
<accession>A0A4Y3RWZ0</accession>
<dbReference type="EMBL" id="BJMN01000068">
    <property type="protein sequence ID" value="GEB61844.1"/>
    <property type="molecule type" value="Genomic_DNA"/>
</dbReference>